<dbReference type="GO" id="GO:0003700">
    <property type="term" value="F:DNA-binding transcription factor activity"/>
    <property type="evidence" value="ECO:0007669"/>
    <property type="project" value="InterPro"/>
</dbReference>
<evidence type="ECO:0000313" key="6">
    <source>
        <dbReference type="Proteomes" id="UP000321562"/>
    </source>
</evidence>
<dbReference type="Pfam" id="PF01047">
    <property type="entry name" value="MarR"/>
    <property type="match status" value="1"/>
</dbReference>
<keyword evidence="1" id="KW-0805">Transcription regulation</keyword>
<dbReference type="AlphaFoldDB" id="A0A5C6SBZ7"/>
<dbReference type="PROSITE" id="PS50995">
    <property type="entry name" value="HTH_MARR_2"/>
    <property type="match status" value="1"/>
</dbReference>
<dbReference type="InterPro" id="IPR000835">
    <property type="entry name" value="HTH_MarR-typ"/>
</dbReference>
<dbReference type="InterPro" id="IPR036388">
    <property type="entry name" value="WH-like_DNA-bd_sf"/>
</dbReference>
<dbReference type="InterPro" id="IPR023187">
    <property type="entry name" value="Tscrpt_reg_MarR-type_CS"/>
</dbReference>
<protein>
    <submittedName>
        <fullName evidence="5">MarR family transcriptional regulator</fullName>
    </submittedName>
</protein>
<keyword evidence="6" id="KW-1185">Reference proteome</keyword>
<dbReference type="GO" id="GO:0006950">
    <property type="term" value="P:response to stress"/>
    <property type="evidence" value="ECO:0007669"/>
    <property type="project" value="TreeGrafter"/>
</dbReference>
<dbReference type="InterPro" id="IPR039422">
    <property type="entry name" value="MarR/SlyA-like"/>
</dbReference>
<gene>
    <name evidence="5" type="ORF">FQV27_04415</name>
</gene>
<evidence type="ECO:0000256" key="1">
    <source>
        <dbReference type="ARBA" id="ARBA00023015"/>
    </source>
</evidence>
<dbReference type="EMBL" id="VOPL01000001">
    <property type="protein sequence ID" value="TXB71353.1"/>
    <property type="molecule type" value="Genomic_DNA"/>
</dbReference>
<evidence type="ECO:0000313" key="5">
    <source>
        <dbReference type="EMBL" id="TXB71353.1"/>
    </source>
</evidence>
<dbReference type="SMART" id="SM00347">
    <property type="entry name" value="HTH_MARR"/>
    <property type="match status" value="1"/>
</dbReference>
<dbReference type="Proteomes" id="UP000321562">
    <property type="component" value="Unassembled WGS sequence"/>
</dbReference>
<organism evidence="5 6">
    <name type="scientific">Paracoccus aurantiacus</name>
    <dbReference type="NCBI Taxonomy" id="2599412"/>
    <lineage>
        <taxon>Bacteria</taxon>
        <taxon>Pseudomonadati</taxon>
        <taxon>Pseudomonadota</taxon>
        <taxon>Alphaproteobacteria</taxon>
        <taxon>Rhodobacterales</taxon>
        <taxon>Paracoccaceae</taxon>
        <taxon>Paracoccus</taxon>
    </lineage>
</organism>
<keyword evidence="2" id="KW-0238">DNA-binding</keyword>
<feature type="domain" description="HTH marR-type" evidence="4">
    <location>
        <begin position="2"/>
        <end position="133"/>
    </location>
</feature>
<proteinExistence type="predicted"/>
<keyword evidence="3" id="KW-0804">Transcription</keyword>
<evidence type="ECO:0000256" key="3">
    <source>
        <dbReference type="ARBA" id="ARBA00023163"/>
    </source>
</evidence>
<dbReference type="InterPro" id="IPR036390">
    <property type="entry name" value="WH_DNA-bd_sf"/>
</dbReference>
<comment type="caution">
    <text evidence="5">The sequence shown here is derived from an EMBL/GenBank/DDBJ whole genome shotgun (WGS) entry which is preliminary data.</text>
</comment>
<sequence>MPGHLIRRLHQISTQIFTQRVQAEGSDLTAVQFAALDALESSPGIDQAGLAGAVAKDRATIGAVVDRLVQKGLIARKISERDKRARELWLTESGTAALRALAPVVGELQRDILPGLSDDEYRDFIALAARAVTAAEAAESSGADQT</sequence>
<dbReference type="SUPFAM" id="SSF46785">
    <property type="entry name" value="Winged helix' DNA-binding domain"/>
    <property type="match status" value="1"/>
</dbReference>
<name>A0A5C6SBZ7_9RHOB</name>
<dbReference type="PRINTS" id="PR00598">
    <property type="entry name" value="HTHMARR"/>
</dbReference>
<reference evidence="5 6" key="1">
    <citation type="submission" date="2019-08" db="EMBL/GenBank/DDBJ databases">
        <authorList>
            <person name="Ye J."/>
        </authorList>
    </citation>
    <scope>NUCLEOTIDE SEQUENCE [LARGE SCALE GENOMIC DNA]</scope>
    <source>
        <strain evidence="5 6">TK008</strain>
    </source>
</reference>
<dbReference type="GO" id="GO:0003677">
    <property type="term" value="F:DNA binding"/>
    <property type="evidence" value="ECO:0007669"/>
    <property type="project" value="UniProtKB-KW"/>
</dbReference>
<dbReference type="Gene3D" id="1.10.10.10">
    <property type="entry name" value="Winged helix-like DNA-binding domain superfamily/Winged helix DNA-binding domain"/>
    <property type="match status" value="1"/>
</dbReference>
<evidence type="ECO:0000259" key="4">
    <source>
        <dbReference type="PROSITE" id="PS50995"/>
    </source>
</evidence>
<dbReference type="PANTHER" id="PTHR33164:SF95">
    <property type="entry name" value="TRANSCRIPTIONAL REGULATOR"/>
    <property type="match status" value="1"/>
</dbReference>
<dbReference type="OrthoDB" id="7349109at2"/>
<dbReference type="PROSITE" id="PS01117">
    <property type="entry name" value="HTH_MARR_1"/>
    <property type="match status" value="1"/>
</dbReference>
<dbReference type="PANTHER" id="PTHR33164">
    <property type="entry name" value="TRANSCRIPTIONAL REGULATOR, MARR FAMILY"/>
    <property type="match status" value="1"/>
</dbReference>
<evidence type="ECO:0000256" key="2">
    <source>
        <dbReference type="ARBA" id="ARBA00023125"/>
    </source>
</evidence>
<accession>A0A5C6SBZ7</accession>